<reference evidence="2" key="1">
    <citation type="journal article" date="2017" name="Genome Biol.">
        <title>Comparative genomics reveals high biological diversity and specific adaptations in the industrially and medically important fungal genus Aspergillus.</title>
        <authorList>
            <person name="de Vries R.P."/>
            <person name="Riley R."/>
            <person name="Wiebenga A."/>
            <person name="Aguilar-Osorio G."/>
            <person name="Amillis S."/>
            <person name="Uchima C.A."/>
            <person name="Anderluh G."/>
            <person name="Asadollahi M."/>
            <person name="Askin M."/>
            <person name="Barry K."/>
            <person name="Battaglia E."/>
            <person name="Bayram O."/>
            <person name="Benocci T."/>
            <person name="Braus-Stromeyer S.A."/>
            <person name="Caldana C."/>
            <person name="Canovas D."/>
            <person name="Cerqueira G.C."/>
            <person name="Chen F."/>
            <person name="Chen W."/>
            <person name="Choi C."/>
            <person name="Clum A."/>
            <person name="Dos Santos R.A."/>
            <person name="Damasio A.R."/>
            <person name="Diallinas G."/>
            <person name="Emri T."/>
            <person name="Fekete E."/>
            <person name="Flipphi M."/>
            <person name="Freyberg S."/>
            <person name="Gallo A."/>
            <person name="Gournas C."/>
            <person name="Habgood R."/>
            <person name="Hainaut M."/>
            <person name="Harispe M.L."/>
            <person name="Henrissat B."/>
            <person name="Hilden K.S."/>
            <person name="Hope R."/>
            <person name="Hossain A."/>
            <person name="Karabika E."/>
            <person name="Karaffa L."/>
            <person name="Karanyi Z."/>
            <person name="Krasevec N."/>
            <person name="Kuo A."/>
            <person name="Kusch H."/>
            <person name="LaButti K."/>
            <person name="Lagendijk E.L."/>
            <person name="Lapidus A."/>
            <person name="Levasseur A."/>
            <person name="Lindquist E."/>
            <person name="Lipzen A."/>
            <person name="Logrieco A.F."/>
            <person name="MacCabe A."/>
            <person name="Maekelae M.R."/>
            <person name="Malavazi I."/>
            <person name="Melin P."/>
            <person name="Meyer V."/>
            <person name="Mielnichuk N."/>
            <person name="Miskei M."/>
            <person name="Molnar A.P."/>
            <person name="Mule G."/>
            <person name="Ngan C.Y."/>
            <person name="Orejas M."/>
            <person name="Orosz E."/>
            <person name="Ouedraogo J.P."/>
            <person name="Overkamp K.M."/>
            <person name="Park H.-S."/>
            <person name="Perrone G."/>
            <person name="Piumi F."/>
            <person name="Punt P.J."/>
            <person name="Ram A.F."/>
            <person name="Ramon A."/>
            <person name="Rauscher S."/>
            <person name="Record E."/>
            <person name="Riano-Pachon D.M."/>
            <person name="Robert V."/>
            <person name="Roehrig J."/>
            <person name="Ruller R."/>
            <person name="Salamov A."/>
            <person name="Salih N.S."/>
            <person name="Samson R.A."/>
            <person name="Sandor E."/>
            <person name="Sanguinetti M."/>
            <person name="Schuetze T."/>
            <person name="Sepcic K."/>
            <person name="Shelest E."/>
            <person name="Sherlock G."/>
            <person name="Sophianopoulou V."/>
            <person name="Squina F.M."/>
            <person name="Sun H."/>
            <person name="Susca A."/>
            <person name="Todd R.B."/>
            <person name="Tsang A."/>
            <person name="Unkles S.E."/>
            <person name="van de Wiele N."/>
            <person name="van Rossen-Uffink D."/>
            <person name="Oliveira J.V."/>
            <person name="Vesth T.C."/>
            <person name="Visser J."/>
            <person name="Yu J.-H."/>
            <person name="Zhou M."/>
            <person name="Andersen M.R."/>
            <person name="Archer D.B."/>
            <person name="Baker S.E."/>
            <person name="Benoit I."/>
            <person name="Brakhage A.A."/>
            <person name="Braus G.H."/>
            <person name="Fischer R."/>
            <person name="Frisvad J.C."/>
            <person name="Goldman G.H."/>
            <person name="Houbraken J."/>
            <person name="Oakley B."/>
            <person name="Pocsi I."/>
            <person name="Scazzocchio C."/>
            <person name="Seiboth B."/>
            <person name="vanKuyk P.A."/>
            <person name="Wortman J."/>
            <person name="Dyer P.S."/>
            <person name="Grigoriev I.V."/>
        </authorList>
    </citation>
    <scope>NUCLEOTIDE SEQUENCE [LARGE SCALE GENOMIC DNA]</scope>
    <source>
        <strain evidence="2">DTO 134E9</strain>
    </source>
</reference>
<dbReference type="RefSeq" id="XP_040689493.1">
    <property type="nucleotide sequence ID" value="XM_040830947.1"/>
</dbReference>
<proteinExistence type="predicted"/>
<gene>
    <name evidence="1" type="ORF">ASPWEDRAFT_172612</name>
</gene>
<dbReference type="Proteomes" id="UP000184383">
    <property type="component" value="Unassembled WGS sequence"/>
</dbReference>
<organism evidence="1 2">
    <name type="scientific">Aspergillus wentii DTO 134E9</name>
    <dbReference type="NCBI Taxonomy" id="1073089"/>
    <lineage>
        <taxon>Eukaryota</taxon>
        <taxon>Fungi</taxon>
        <taxon>Dikarya</taxon>
        <taxon>Ascomycota</taxon>
        <taxon>Pezizomycotina</taxon>
        <taxon>Eurotiomycetes</taxon>
        <taxon>Eurotiomycetidae</taxon>
        <taxon>Eurotiales</taxon>
        <taxon>Aspergillaceae</taxon>
        <taxon>Aspergillus</taxon>
        <taxon>Aspergillus subgen. Cremei</taxon>
    </lineage>
</organism>
<name>A0A1L9RLV7_ASPWE</name>
<dbReference type="VEuPathDB" id="FungiDB:ASPWEDRAFT_172612"/>
<evidence type="ECO:0000313" key="2">
    <source>
        <dbReference type="Proteomes" id="UP000184383"/>
    </source>
</evidence>
<accession>A0A1L9RLV7</accession>
<dbReference type="AlphaFoldDB" id="A0A1L9RLV7"/>
<dbReference type="EMBL" id="KV878212">
    <property type="protein sequence ID" value="OJJ35817.1"/>
    <property type="molecule type" value="Genomic_DNA"/>
</dbReference>
<dbReference type="GeneID" id="63746795"/>
<sequence>MRLIHNTTLTVVKFTPDRVPPHAILSQAWGEGEILLSDIEKGTAQTKAAWGVYFKLSIASHLQTNNMRLQILPFVTIFSTFASTNPTETAGIHG</sequence>
<keyword evidence="2" id="KW-1185">Reference proteome</keyword>
<evidence type="ECO:0000313" key="1">
    <source>
        <dbReference type="EMBL" id="OJJ35817.1"/>
    </source>
</evidence>
<protein>
    <submittedName>
        <fullName evidence="1">Uncharacterized protein</fullName>
    </submittedName>
</protein>